<dbReference type="InterPro" id="IPR050248">
    <property type="entry name" value="Polysacc_deacetylase_ArnD"/>
</dbReference>
<dbReference type="Gene3D" id="3.20.20.370">
    <property type="entry name" value="Glycoside hydrolase/deacetylase"/>
    <property type="match status" value="1"/>
</dbReference>
<reference evidence="2 3" key="1">
    <citation type="submission" date="2021-05" db="EMBL/GenBank/DDBJ databases">
        <title>Description of Cellulomonas sp. DKR-3 sp. nov.</title>
        <authorList>
            <person name="Dahal R.H."/>
            <person name="Chaudhary D.K."/>
        </authorList>
    </citation>
    <scope>NUCLEOTIDE SEQUENCE [LARGE SCALE GENOMIC DNA]</scope>
    <source>
        <strain evidence="2 3">DKR-3</strain>
    </source>
</reference>
<evidence type="ECO:0000313" key="2">
    <source>
        <dbReference type="EMBL" id="MBT0993547.1"/>
    </source>
</evidence>
<dbReference type="Pfam" id="PF01522">
    <property type="entry name" value="Polysacc_deac_1"/>
    <property type="match status" value="1"/>
</dbReference>
<feature type="domain" description="NodB homology" evidence="1">
    <location>
        <begin position="19"/>
        <end position="199"/>
    </location>
</feature>
<dbReference type="Proteomes" id="UP000722125">
    <property type="component" value="Unassembled WGS sequence"/>
</dbReference>
<dbReference type="EMBL" id="JAHBOH010000001">
    <property type="protein sequence ID" value="MBT0993547.1"/>
    <property type="molecule type" value="Genomic_DNA"/>
</dbReference>
<evidence type="ECO:0000259" key="1">
    <source>
        <dbReference type="PROSITE" id="PS51677"/>
    </source>
</evidence>
<dbReference type="CDD" id="cd10917">
    <property type="entry name" value="CE4_NodB_like_6s_7s"/>
    <property type="match status" value="1"/>
</dbReference>
<proteinExistence type="predicted"/>
<organism evidence="2 3">
    <name type="scientific">Cellulomonas fulva</name>
    <dbReference type="NCBI Taxonomy" id="2835530"/>
    <lineage>
        <taxon>Bacteria</taxon>
        <taxon>Bacillati</taxon>
        <taxon>Actinomycetota</taxon>
        <taxon>Actinomycetes</taxon>
        <taxon>Micrococcales</taxon>
        <taxon>Cellulomonadaceae</taxon>
        <taxon>Cellulomonas</taxon>
    </lineage>
</organism>
<evidence type="ECO:0000313" key="3">
    <source>
        <dbReference type="Proteomes" id="UP000722125"/>
    </source>
</evidence>
<comment type="caution">
    <text evidence="2">The sequence shown here is derived from an EMBL/GenBank/DDBJ whole genome shotgun (WGS) entry which is preliminary data.</text>
</comment>
<accession>A0ABS5TWS1</accession>
<keyword evidence="3" id="KW-1185">Reference proteome</keyword>
<name>A0ABS5TWS1_9CELL</name>
<sequence>MATPHPSDALVVSTRSGGQTLGLTFDDGPHADNTPALLAVLAEHDVKAVFFVCGENVRAHPQIVRDIVAGGHVLGNHSTHHDDLGTWPADAVEADLRATDEAVRDAAPGAPVPFFRAPYGHWGVTPQVASGLGMRSVAWAYDIGDWDPPSADELLARLLTGVEPGAVVLLHDGGGDRTPTVEAVARFIPLMRARGWSFDLPAGAD</sequence>
<dbReference type="InterPro" id="IPR011330">
    <property type="entry name" value="Glyco_hydro/deAcase_b/a-brl"/>
</dbReference>
<dbReference type="InterPro" id="IPR002509">
    <property type="entry name" value="NODB_dom"/>
</dbReference>
<protein>
    <submittedName>
        <fullName evidence="2">Polysaccharide deacetylase family protein</fullName>
    </submittedName>
</protein>
<dbReference type="PANTHER" id="PTHR10587">
    <property type="entry name" value="GLYCOSYL TRANSFERASE-RELATED"/>
    <property type="match status" value="1"/>
</dbReference>
<dbReference type="RefSeq" id="WP_214347277.1">
    <property type="nucleotide sequence ID" value="NZ_JAHBOH010000001.1"/>
</dbReference>
<dbReference type="PROSITE" id="PS51677">
    <property type="entry name" value="NODB"/>
    <property type="match status" value="1"/>
</dbReference>
<gene>
    <name evidence="2" type="ORF">KIN34_04515</name>
</gene>
<dbReference type="SUPFAM" id="SSF88713">
    <property type="entry name" value="Glycoside hydrolase/deacetylase"/>
    <property type="match status" value="1"/>
</dbReference>